<feature type="domain" description="Oxidoreductase FAD/NAD(P)-binding" evidence="1">
    <location>
        <begin position="5"/>
        <end position="98"/>
    </location>
</feature>
<dbReference type="SUPFAM" id="SSF52343">
    <property type="entry name" value="Ferredoxin reductase-like, C-terminal NADP-linked domain"/>
    <property type="match status" value="1"/>
</dbReference>
<proteinExistence type="predicted"/>
<dbReference type="InterPro" id="IPR039261">
    <property type="entry name" value="FNR_nucleotide-bd"/>
</dbReference>
<gene>
    <name evidence="2" type="ORF">GIB67_024943</name>
</gene>
<dbReference type="Gene3D" id="3.40.50.80">
    <property type="entry name" value="Nucleotide-binding domain of ferredoxin-NADP reductase (FNR) module"/>
    <property type="match status" value="1"/>
</dbReference>
<dbReference type="EMBL" id="JACGCM010000440">
    <property type="protein sequence ID" value="KAF6172321.1"/>
    <property type="molecule type" value="Genomic_DNA"/>
</dbReference>
<evidence type="ECO:0000313" key="2">
    <source>
        <dbReference type="EMBL" id="KAF6172321.1"/>
    </source>
</evidence>
<dbReference type="GO" id="GO:0016491">
    <property type="term" value="F:oxidoreductase activity"/>
    <property type="evidence" value="ECO:0007669"/>
    <property type="project" value="InterPro"/>
</dbReference>
<dbReference type="Proteomes" id="UP000541444">
    <property type="component" value="Unassembled WGS sequence"/>
</dbReference>
<sequence>MLFCSPIRSLIESGFGADQRSDVRLYYGATNLQRMAYQDRFKDWESSGVKVVSVLSQPNDVWQGEHGFVQAAFTRAKQIYNPLFAGAVLCGQRQMTEVCLHLNFI</sequence>
<dbReference type="OrthoDB" id="1694596at2759"/>
<dbReference type="PANTHER" id="PTHR47215">
    <property type="match status" value="1"/>
</dbReference>
<dbReference type="AlphaFoldDB" id="A0A7J7NYP4"/>
<dbReference type="InterPro" id="IPR001433">
    <property type="entry name" value="OxRdtase_FAD/NAD-bd"/>
</dbReference>
<dbReference type="Pfam" id="PF00175">
    <property type="entry name" value="NAD_binding_1"/>
    <property type="match status" value="1"/>
</dbReference>
<organism evidence="2 3">
    <name type="scientific">Kingdonia uniflora</name>
    <dbReference type="NCBI Taxonomy" id="39325"/>
    <lineage>
        <taxon>Eukaryota</taxon>
        <taxon>Viridiplantae</taxon>
        <taxon>Streptophyta</taxon>
        <taxon>Embryophyta</taxon>
        <taxon>Tracheophyta</taxon>
        <taxon>Spermatophyta</taxon>
        <taxon>Magnoliopsida</taxon>
        <taxon>Ranunculales</taxon>
        <taxon>Circaeasteraceae</taxon>
        <taxon>Kingdonia</taxon>
    </lineage>
</organism>
<keyword evidence="3" id="KW-1185">Reference proteome</keyword>
<dbReference type="PANTHER" id="PTHR47215:SF1">
    <property type="entry name" value="F9L1.8 PROTEIN"/>
    <property type="match status" value="1"/>
</dbReference>
<comment type="caution">
    <text evidence="2">The sequence shown here is derived from an EMBL/GenBank/DDBJ whole genome shotgun (WGS) entry which is preliminary data.</text>
</comment>
<name>A0A7J7NYP4_9MAGN</name>
<accession>A0A7J7NYP4</accession>
<protein>
    <recommendedName>
        <fullName evidence="1">Oxidoreductase FAD/NAD(P)-binding domain-containing protein</fullName>
    </recommendedName>
</protein>
<evidence type="ECO:0000313" key="3">
    <source>
        <dbReference type="Proteomes" id="UP000541444"/>
    </source>
</evidence>
<reference evidence="2 3" key="1">
    <citation type="journal article" date="2020" name="IScience">
        <title>Genome Sequencing of the Endangered Kingdonia uniflora (Circaeasteraceae, Ranunculales) Reveals Potential Mechanisms of Evolutionary Specialization.</title>
        <authorList>
            <person name="Sun Y."/>
            <person name="Deng T."/>
            <person name="Zhang A."/>
            <person name="Moore M.J."/>
            <person name="Landis J.B."/>
            <person name="Lin N."/>
            <person name="Zhang H."/>
            <person name="Zhang X."/>
            <person name="Huang J."/>
            <person name="Zhang X."/>
            <person name="Sun H."/>
            <person name="Wang H."/>
        </authorList>
    </citation>
    <scope>NUCLEOTIDE SEQUENCE [LARGE SCALE GENOMIC DNA]</scope>
    <source>
        <strain evidence="2">TB1705</strain>
        <tissue evidence="2">Leaf</tissue>
    </source>
</reference>
<evidence type="ECO:0000259" key="1">
    <source>
        <dbReference type="Pfam" id="PF00175"/>
    </source>
</evidence>